<reference evidence="3 4" key="1">
    <citation type="submission" date="2023-09" db="EMBL/GenBank/DDBJ databases">
        <authorList>
            <person name="Rey-Velasco X."/>
        </authorList>
    </citation>
    <scope>NUCLEOTIDE SEQUENCE [LARGE SCALE GENOMIC DNA]</scope>
    <source>
        <strain evidence="3 4">P050</strain>
    </source>
</reference>
<gene>
    <name evidence="3" type="ORF">RM519_04440</name>
</gene>
<dbReference type="Proteomes" id="UP001252186">
    <property type="component" value="Unassembled WGS sequence"/>
</dbReference>
<organism evidence="3 4">
    <name type="scientific">Urechidicola vernalis</name>
    <dbReference type="NCBI Taxonomy" id="3075600"/>
    <lineage>
        <taxon>Bacteria</taxon>
        <taxon>Pseudomonadati</taxon>
        <taxon>Bacteroidota</taxon>
        <taxon>Flavobacteriia</taxon>
        <taxon>Flavobacteriales</taxon>
        <taxon>Flavobacteriaceae</taxon>
        <taxon>Urechidicola</taxon>
    </lineage>
</organism>
<dbReference type="PANTHER" id="PTHR43037:SF1">
    <property type="entry name" value="BLL1128 PROTEIN"/>
    <property type="match status" value="1"/>
</dbReference>
<evidence type="ECO:0000313" key="4">
    <source>
        <dbReference type="Proteomes" id="UP001252186"/>
    </source>
</evidence>
<dbReference type="SUPFAM" id="SSF53474">
    <property type="entry name" value="alpha/beta-Hydrolases"/>
    <property type="match status" value="1"/>
</dbReference>
<keyword evidence="1" id="KW-0732">Signal</keyword>
<name>A0ABU2Y2P9_9FLAO</name>
<evidence type="ECO:0000259" key="2">
    <source>
        <dbReference type="Pfam" id="PF00326"/>
    </source>
</evidence>
<feature type="domain" description="Peptidase S9 prolyl oligopeptidase catalytic" evidence="2">
    <location>
        <begin position="170"/>
        <end position="229"/>
    </location>
</feature>
<dbReference type="InterPro" id="IPR050955">
    <property type="entry name" value="Plant_Biomass_Hydrol_Est"/>
</dbReference>
<sequence length="300" mass="34549">MKNIHFTLLLVFLSISIFSQKSTEQLLRLPYTSTLDQANREYFIYLPKGYEDEPSKEWPVLLFLHGNGERGNGMDELDYVMIHGPLYEAWIQKRDLPFIMIVPQLHMMGLDKTTSYIADRTRDQIPVRLEVGVPERPGFFGTNGPMNGVIPSKTVYNMNRTPSGWDHVDQDLIHMLDETLKNYNADNKRVYISGLSYGGFGTFHMASKFPERFAAMNPVVGWGTPEQMESIAKAQLPIWVFAAGYDTAVKWENFYVGLNKLKELGHKDVKFTIHEDLGHDAWKRIYGGWDIYAWLLENSK</sequence>
<dbReference type="Pfam" id="PF00326">
    <property type="entry name" value="Peptidase_S9"/>
    <property type="match status" value="1"/>
</dbReference>
<dbReference type="Gene3D" id="3.40.50.1820">
    <property type="entry name" value="alpha/beta hydrolase"/>
    <property type="match status" value="1"/>
</dbReference>
<protein>
    <submittedName>
        <fullName evidence="3">Prolyl oligopeptidase family serine peptidase</fullName>
    </submittedName>
</protein>
<comment type="caution">
    <text evidence="3">The sequence shown here is derived from an EMBL/GenBank/DDBJ whole genome shotgun (WGS) entry which is preliminary data.</text>
</comment>
<dbReference type="PANTHER" id="PTHR43037">
    <property type="entry name" value="UNNAMED PRODUCT-RELATED"/>
    <property type="match status" value="1"/>
</dbReference>
<proteinExistence type="predicted"/>
<evidence type="ECO:0000256" key="1">
    <source>
        <dbReference type="ARBA" id="ARBA00022729"/>
    </source>
</evidence>
<dbReference type="InterPro" id="IPR029058">
    <property type="entry name" value="AB_hydrolase_fold"/>
</dbReference>
<evidence type="ECO:0000313" key="3">
    <source>
        <dbReference type="EMBL" id="MDT0552484.1"/>
    </source>
</evidence>
<keyword evidence="4" id="KW-1185">Reference proteome</keyword>
<dbReference type="EMBL" id="JAVRHV010000001">
    <property type="protein sequence ID" value="MDT0552484.1"/>
    <property type="molecule type" value="Genomic_DNA"/>
</dbReference>
<dbReference type="RefSeq" id="WP_311592350.1">
    <property type="nucleotide sequence ID" value="NZ_JAVRHV010000001.1"/>
</dbReference>
<accession>A0ABU2Y2P9</accession>
<dbReference type="InterPro" id="IPR001375">
    <property type="entry name" value="Peptidase_S9_cat"/>
</dbReference>